<keyword evidence="4" id="KW-1185">Reference proteome</keyword>
<protein>
    <submittedName>
        <fullName evidence="3">Uncharacterized protein</fullName>
    </submittedName>
</protein>
<dbReference type="EMBL" id="JABJXA010000191">
    <property type="protein sequence ID" value="MBB1261629.1"/>
    <property type="molecule type" value="Genomic_DNA"/>
</dbReference>
<reference evidence="5 6" key="2">
    <citation type="submission" date="2020-05" db="EMBL/GenBank/DDBJ databases">
        <title>Classification of alakaliphilic streptomycetes isolated from an alkaline soil next to Lonar Crater, India and a proposal for the recognition of Streptomyces alkaliterrae sp. nov.</title>
        <authorList>
            <person name="Golinska P."/>
        </authorList>
    </citation>
    <scope>NUCLEOTIDE SEQUENCE [LARGE SCALE GENOMIC DNA]</scope>
    <source>
        <strain evidence="6">OF3</strain>
        <strain evidence="5">OF8</strain>
    </source>
</reference>
<name>A0A5P0YTR8_9ACTN</name>
<evidence type="ECO:0000313" key="6">
    <source>
        <dbReference type="Proteomes" id="UP000525686"/>
    </source>
</evidence>
<dbReference type="EMBL" id="JABJWZ010000240">
    <property type="protein sequence ID" value="MBB1255731.1"/>
    <property type="molecule type" value="Genomic_DNA"/>
</dbReference>
<evidence type="ECO:0000313" key="1">
    <source>
        <dbReference type="EMBL" id="MBB1255731.1"/>
    </source>
</evidence>
<comment type="caution">
    <text evidence="3">The sequence shown here is derived from an EMBL/GenBank/DDBJ whole genome shotgun (WGS) entry which is preliminary data.</text>
</comment>
<sequence length="81" mass="8769">MTCGDGAQLQLGRGAFAPQLAALIASSTERRLTFFPRPEIAAADHRSPGRNPAETFQEVTDMALDIKIVEDGKKLLHHPSV</sequence>
<dbReference type="EMBL" id="VJYK02000193">
    <property type="protein sequence ID" value="MQS03695.1"/>
    <property type="molecule type" value="Genomic_DNA"/>
</dbReference>
<dbReference type="AlphaFoldDB" id="A0A5P0YTR8"/>
<dbReference type="Proteomes" id="UP000517765">
    <property type="component" value="Unassembled WGS sequence"/>
</dbReference>
<gene>
    <name evidence="3" type="ORF">FNX44_017820</name>
    <name evidence="1" type="ORF">H3146_20560</name>
    <name evidence="2" type="ORF">H3147_22850</name>
</gene>
<evidence type="ECO:0000313" key="5">
    <source>
        <dbReference type="Proteomes" id="UP000517765"/>
    </source>
</evidence>
<dbReference type="Proteomes" id="UP000320857">
    <property type="component" value="Unassembled WGS sequence"/>
</dbReference>
<reference evidence="1" key="3">
    <citation type="journal article" name="Syst. Appl. Microbiol.">
        <title>Streptomyces alkaliterrae sp. nov., isolated from an alkaline soil, and emended descriptions of Streptomyces alkaliphilus, Streptomyces calidiresistens and Streptomyces durbertensis.</title>
        <authorList>
            <person name="Swiecimska M."/>
            <person name="Golinska P."/>
            <person name="Nouioui I."/>
            <person name="Wypij M."/>
            <person name="Rai M."/>
            <person name="Sangal V."/>
            <person name="Goodfellow M."/>
        </authorList>
    </citation>
    <scope>NUCLEOTIDE SEQUENCE</scope>
    <source>
        <strain evidence="1">OF3</strain>
        <strain evidence="2">OF8</strain>
    </source>
</reference>
<dbReference type="RefSeq" id="WP_143649260.1">
    <property type="nucleotide sequence ID" value="NZ_JABJWZ010000240.1"/>
</dbReference>
<evidence type="ECO:0000313" key="4">
    <source>
        <dbReference type="Proteomes" id="UP000320857"/>
    </source>
</evidence>
<evidence type="ECO:0000313" key="2">
    <source>
        <dbReference type="EMBL" id="MBB1261629.1"/>
    </source>
</evidence>
<proteinExistence type="predicted"/>
<organism evidence="3 4">
    <name type="scientific">Streptomyces alkaliterrae</name>
    <dbReference type="NCBI Taxonomy" id="2213162"/>
    <lineage>
        <taxon>Bacteria</taxon>
        <taxon>Bacillati</taxon>
        <taxon>Actinomycetota</taxon>
        <taxon>Actinomycetes</taxon>
        <taxon>Kitasatosporales</taxon>
        <taxon>Streptomycetaceae</taxon>
        <taxon>Streptomyces</taxon>
    </lineage>
</organism>
<evidence type="ECO:0000313" key="3">
    <source>
        <dbReference type="EMBL" id="MQS03695.1"/>
    </source>
</evidence>
<dbReference type="Proteomes" id="UP000525686">
    <property type="component" value="Unassembled WGS sequence"/>
</dbReference>
<reference evidence="3 4" key="1">
    <citation type="submission" date="2019-10" db="EMBL/GenBank/DDBJ databases">
        <title>Streptomyces sp. nov., a novel actinobacterium isolated from alkaline environment.</title>
        <authorList>
            <person name="Golinska P."/>
        </authorList>
    </citation>
    <scope>NUCLEOTIDE SEQUENCE [LARGE SCALE GENOMIC DNA]</scope>
    <source>
        <strain evidence="3 4">OF1</strain>
    </source>
</reference>
<accession>A0A5P0YTR8</accession>